<dbReference type="Gene3D" id="3.60.15.10">
    <property type="entry name" value="Ribonuclease Z/Hydroxyacylglutathione hydrolase-like"/>
    <property type="match status" value="1"/>
</dbReference>
<dbReference type="PRINTS" id="PR00388">
    <property type="entry name" value="PDIESTERASE2"/>
</dbReference>
<dbReference type="GO" id="GO:0006198">
    <property type="term" value="P:cAMP catabolic process"/>
    <property type="evidence" value="ECO:0007669"/>
    <property type="project" value="InterPro"/>
</dbReference>
<dbReference type="RefSeq" id="WP_231971510.1">
    <property type="nucleotide sequence ID" value="NZ_AP018052.1"/>
</dbReference>
<dbReference type="GO" id="GO:0004115">
    <property type="term" value="F:3',5'-cyclic-AMP phosphodiesterase activity"/>
    <property type="evidence" value="ECO:0007669"/>
    <property type="project" value="InterPro"/>
</dbReference>
<dbReference type="PANTHER" id="PTHR28283:SF1">
    <property type="entry name" value="3',5'-CYCLIC-NUCLEOTIDE PHOSPHODIESTERASE 1"/>
    <property type="match status" value="1"/>
</dbReference>
<protein>
    <submittedName>
        <fullName evidence="2">cAMP phosphodiesterase</fullName>
    </submittedName>
</protein>
<name>A0A1Z4VTM1_9GAMM</name>
<organism evidence="2 3">
    <name type="scientific">Thiohalobacter thiocyanaticus</name>
    <dbReference type="NCBI Taxonomy" id="585455"/>
    <lineage>
        <taxon>Bacteria</taxon>
        <taxon>Pseudomonadati</taxon>
        <taxon>Pseudomonadota</taxon>
        <taxon>Gammaproteobacteria</taxon>
        <taxon>Thiohalobacterales</taxon>
        <taxon>Thiohalobacteraceae</taxon>
        <taxon>Thiohalobacter</taxon>
    </lineage>
</organism>
<reference evidence="2 3" key="1">
    <citation type="submission" date="2017-05" db="EMBL/GenBank/DDBJ databases">
        <title>Thiocyanate degradation by Thiohalobacter thiocyanaticus FOKN1.</title>
        <authorList>
            <person name="Oshiki M."/>
            <person name="Fukushima T."/>
            <person name="Kawano S."/>
            <person name="Nakagawa J."/>
        </authorList>
    </citation>
    <scope>NUCLEOTIDE SEQUENCE [LARGE SCALE GENOMIC DNA]</scope>
    <source>
        <strain evidence="2 3">FOKN1</strain>
    </source>
</reference>
<dbReference type="InterPro" id="IPR000396">
    <property type="entry name" value="Pdiesterase2"/>
</dbReference>
<proteinExistence type="predicted"/>
<accession>A0A1Z4VTM1</accession>
<dbReference type="SMART" id="SM00849">
    <property type="entry name" value="Lactamase_B"/>
    <property type="match status" value="1"/>
</dbReference>
<dbReference type="Pfam" id="PF12706">
    <property type="entry name" value="Lactamase_B_2"/>
    <property type="match status" value="1"/>
</dbReference>
<dbReference type="GO" id="GO:0047555">
    <property type="term" value="F:3',5'-cyclic-GMP phosphodiesterase activity"/>
    <property type="evidence" value="ECO:0007669"/>
    <property type="project" value="TreeGrafter"/>
</dbReference>
<dbReference type="GO" id="GO:1902660">
    <property type="term" value="P:negative regulation of glucose mediated signaling pathway"/>
    <property type="evidence" value="ECO:0007669"/>
    <property type="project" value="TreeGrafter"/>
</dbReference>
<dbReference type="KEGG" id="ttc:FOKN1_2471"/>
<gene>
    <name evidence="2" type="ORF">FOKN1_2471</name>
</gene>
<feature type="domain" description="Metallo-beta-lactamase" evidence="1">
    <location>
        <begin position="26"/>
        <end position="230"/>
    </location>
</feature>
<dbReference type="InterPro" id="IPR001279">
    <property type="entry name" value="Metallo-B-lactamas"/>
</dbReference>
<evidence type="ECO:0000259" key="1">
    <source>
        <dbReference type="SMART" id="SM00849"/>
    </source>
</evidence>
<dbReference type="PANTHER" id="PTHR28283">
    <property type="entry name" value="3',5'-CYCLIC-NUCLEOTIDE PHOSPHODIESTERASE 1"/>
    <property type="match status" value="1"/>
</dbReference>
<dbReference type="InterPro" id="IPR036866">
    <property type="entry name" value="RibonucZ/Hydroxyglut_hydro"/>
</dbReference>
<dbReference type="SUPFAM" id="SSF56281">
    <property type="entry name" value="Metallo-hydrolase/oxidoreductase"/>
    <property type="match status" value="1"/>
</dbReference>
<evidence type="ECO:0000313" key="3">
    <source>
        <dbReference type="Proteomes" id="UP000218765"/>
    </source>
</evidence>
<dbReference type="EMBL" id="AP018052">
    <property type="protein sequence ID" value="BAZ94843.1"/>
    <property type="molecule type" value="Genomic_DNA"/>
</dbReference>
<dbReference type="Proteomes" id="UP000218765">
    <property type="component" value="Chromosome"/>
</dbReference>
<sequence>MEQAVGLDTMQIRTLGCSGGIGGELRTTCFQVDDDILIDAGTGLGNLSLEEMKAIRHIFLTHSHLDHLAGIPLMVDSIFGDITEPVVVHAAPPTLRALREHIFNWVIWPDFSVLPTAGRPVIRFEEMHPGESVELGGRRIEMIEVNHVVPGVAYCIQKGGRTFAFSGDTTTNDTLWPVLNRQARLDALVVECAFADEDEELAGKAFHYCPRTLIADLAKLEHATRVFITHLKPGAEDRILAQLRRRLPQLDFRRLAGGQLIQL</sequence>
<keyword evidence="3" id="KW-1185">Reference proteome</keyword>
<evidence type="ECO:0000313" key="2">
    <source>
        <dbReference type="EMBL" id="BAZ94843.1"/>
    </source>
</evidence>
<dbReference type="CDD" id="cd07735">
    <property type="entry name" value="class_II_PDE_MBL-fold"/>
    <property type="match status" value="1"/>
</dbReference>
<dbReference type="AlphaFoldDB" id="A0A1Z4VTM1"/>